<evidence type="ECO:0000313" key="7">
    <source>
        <dbReference type="Proteomes" id="UP000198848"/>
    </source>
</evidence>
<dbReference type="GO" id="GO:0044281">
    <property type="term" value="P:small molecule metabolic process"/>
    <property type="evidence" value="ECO:0007669"/>
    <property type="project" value="UniProtKB-ARBA"/>
</dbReference>
<proteinExistence type="inferred from homology"/>
<dbReference type="OrthoDB" id="27736at2157"/>
<dbReference type="InterPro" id="IPR006439">
    <property type="entry name" value="HAD-SF_hydro_IA"/>
</dbReference>
<organism evidence="6 7">
    <name type="scientific">Natronobacterium texcoconense</name>
    <dbReference type="NCBI Taxonomy" id="1095778"/>
    <lineage>
        <taxon>Archaea</taxon>
        <taxon>Methanobacteriati</taxon>
        <taxon>Methanobacteriota</taxon>
        <taxon>Stenosarchaea group</taxon>
        <taxon>Halobacteria</taxon>
        <taxon>Halobacteriales</taxon>
        <taxon>Natrialbaceae</taxon>
        <taxon>Natronobacterium</taxon>
    </lineage>
</organism>
<dbReference type="SUPFAM" id="SSF56784">
    <property type="entry name" value="HAD-like"/>
    <property type="match status" value="1"/>
</dbReference>
<dbReference type="AlphaFoldDB" id="A0A1H1FGP1"/>
<evidence type="ECO:0000256" key="4">
    <source>
        <dbReference type="ARBA" id="ARBA00022801"/>
    </source>
</evidence>
<dbReference type="GO" id="GO:0016791">
    <property type="term" value="F:phosphatase activity"/>
    <property type="evidence" value="ECO:0007669"/>
    <property type="project" value="TreeGrafter"/>
</dbReference>
<dbReference type="STRING" id="1095778.SAMN04489842_1965"/>
<accession>A0A1H1FGP1</accession>
<dbReference type="EMBL" id="FNLC01000002">
    <property type="protein sequence ID" value="SDR00192.1"/>
    <property type="molecule type" value="Genomic_DNA"/>
</dbReference>
<evidence type="ECO:0000256" key="1">
    <source>
        <dbReference type="ARBA" id="ARBA00001946"/>
    </source>
</evidence>
<dbReference type="Gene3D" id="3.40.50.1000">
    <property type="entry name" value="HAD superfamily/HAD-like"/>
    <property type="match status" value="1"/>
</dbReference>
<dbReference type="SFLD" id="SFLDS00003">
    <property type="entry name" value="Haloacid_Dehalogenase"/>
    <property type="match status" value="1"/>
</dbReference>
<dbReference type="NCBIfam" id="TIGR01509">
    <property type="entry name" value="HAD-SF-IA-v3"/>
    <property type="match status" value="1"/>
</dbReference>
<keyword evidence="5" id="KW-0460">Magnesium</keyword>
<dbReference type="Pfam" id="PF00702">
    <property type="entry name" value="Hydrolase"/>
    <property type="match status" value="1"/>
</dbReference>
<comment type="cofactor">
    <cofactor evidence="1">
        <name>Mg(2+)</name>
        <dbReference type="ChEBI" id="CHEBI:18420"/>
    </cofactor>
</comment>
<dbReference type="Gene3D" id="1.20.120.710">
    <property type="entry name" value="Haloacid dehalogenase hydrolase-like domain"/>
    <property type="match status" value="1"/>
</dbReference>
<evidence type="ECO:0000256" key="5">
    <source>
        <dbReference type="ARBA" id="ARBA00022842"/>
    </source>
</evidence>
<dbReference type="SFLD" id="SFLDG01129">
    <property type="entry name" value="C1.5:_HAD__Beta-PGM__Phosphata"/>
    <property type="match status" value="1"/>
</dbReference>
<dbReference type="GO" id="GO:0046872">
    <property type="term" value="F:metal ion binding"/>
    <property type="evidence" value="ECO:0007669"/>
    <property type="project" value="UniProtKB-KW"/>
</dbReference>
<keyword evidence="3" id="KW-0479">Metal-binding</keyword>
<evidence type="ECO:0000256" key="2">
    <source>
        <dbReference type="ARBA" id="ARBA00007958"/>
    </source>
</evidence>
<dbReference type="PANTHER" id="PTHR46470">
    <property type="entry name" value="N-ACYLNEURAMINATE-9-PHOSPHATASE"/>
    <property type="match status" value="1"/>
</dbReference>
<sequence>MTRIETVSFDLDGTLLRYVRSPGEVLQASFEGLGLEPLFSVEEYYARYDEFARRCESMDELRSECFAALAAENGYDRELGRDVATAFAAERDQSNVELLPSAASVLESLADDYRLAVVTNGARDAQRQKIAAVDLERWVDAVVVAGHDTLPKPDPEPFERALRTLEATPETTVHVGDSLETDVAGATAAGLESVWVSESADSEAYDPTYCVESIGRLASPPWDVDG</sequence>
<dbReference type="PANTHER" id="PTHR46470:SF2">
    <property type="entry name" value="GLYCERALDEHYDE 3-PHOSPHATE PHOSPHATASE"/>
    <property type="match status" value="1"/>
</dbReference>
<dbReference type="RefSeq" id="WP_090380940.1">
    <property type="nucleotide sequence ID" value="NZ_FNLC01000002.1"/>
</dbReference>
<comment type="similarity">
    <text evidence="2">Belongs to the HAD-like hydrolase superfamily.</text>
</comment>
<reference evidence="7" key="1">
    <citation type="submission" date="2016-10" db="EMBL/GenBank/DDBJ databases">
        <authorList>
            <person name="Varghese N."/>
            <person name="Submissions S."/>
        </authorList>
    </citation>
    <scope>NUCLEOTIDE SEQUENCE [LARGE SCALE GENOMIC DNA]</scope>
    <source>
        <strain evidence="7">DSM 24767</strain>
    </source>
</reference>
<dbReference type="NCBIfam" id="TIGR01549">
    <property type="entry name" value="HAD-SF-IA-v1"/>
    <property type="match status" value="1"/>
</dbReference>
<dbReference type="Proteomes" id="UP000198848">
    <property type="component" value="Unassembled WGS sequence"/>
</dbReference>
<dbReference type="PRINTS" id="PR00413">
    <property type="entry name" value="HADHALOGNASE"/>
</dbReference>
<dbReference type="InterPro" id="IPR051400">
    <property type="entry name" value="HAD-like_hydrolase"/>
</dbReference>
<protein>
    <submittedName>
        <fullName evidence="6">Putative hydrolase of the HAD superfamily</fullName>
    </submittedName>
</protein>
<keyword evidence="4 6" id="KW-0378">Hydrolase</keyword>
<gene>
    <name evidence="6" type="ORF">SAMN04489842_1965</name>
</gene>
<name>A0A1H1FGP1_NATTX</name>
<evidence type="ECO:0000256" key="3">
    <source>
        <dbReference type="ARBA" id="ARBA00022723"/>
    </source>
</evidence>
<dbReference type="InterPro" id="IPR023214">
    <property type="entry name" value="HAD_sf"/>
</dbReference>
<dbReference type="InterPro" id="IPR036412">
    <property type="entry name" value="HAD-like_sf"/>
</dbReference>
<keyword evidence="7" id="KW-1185">Reference proteome</keyword>
<evidence type="ECO:0000313" key="6">
    <source>
        <dbReference type="EMBL" id="SDR00192.1"/>
    </source>
</evidence>